<dbReference type="Proteomes" id="UP001243420">
    <property type="component" value="Chromosome"/>
</dbReference>
<dbReference type="SUPFAM" id="SSF56784">
    <property type="entry name" value="HAD-like"/>
    <property type="match status" value="1"/>
</dbReference>
<reference evidence="1 2" key="1">
    <citation type="submission" date="2023-04" db="EMBL/GenBank/DDBJ databases">
        <title>Jannaschia ovalis sp. nov., a marine bacterium isolated from sea tidal flat.</title>
        <authorList>
            <person name="Kwon D.Y."/>
            <person name="Kim J.-J."/>
        </authorList>
    </citation>
    <scope>NUCLEOTIDE SEQUENCE [LARGE SCALE GENOMIC DNA]</scope>
    <source>
        <strain evidence="1 2">GRR-S6-38</strain>
    </source>
</reference>
<dbReference type="PANTHER" id="PTHR12725">
    <property type="entry name" value="HALOACID DEHALOGENASE-LIKE HYDROLASE"/>
    <property type="match status" value="1"/>
</dbReference>
<evidence type="ECO:0000313" key="1">
    <source>
        <dbReference type="EMBL" id="WGH79066.1"/>
    </source>
</evidence>
<dbReference type="SFLD" id="SFLDS00003">
    <property type="entry name" value="Haloacid_Dehalogenase"/>
    <property type="match status" value="1"/>
</dbReference>
<keyword evidence="2" id="KW-1185">Reference proteome</keyword>
<dbReference type="PANTHER" id="PTHR12725:SF117">
    <property type="entry name" value="HALOACID DEHALOGENASE-LIKE HYDROLASE"/>
    <property type="match status" value="1"/>
</dbReference>
<dbReference type="SFLD" id="SFLDG01132">
    <property type="entry name" value="C1.5.3:_5'-Nucleotidase_Like"/>
    <property type="match status" value="1"/>
</dbReference>
<protein>
    <submittedName>
        <fullName evidence="1">Pyrimidine 5'-nucleotidase</fullName>
    </submittedName>
</protein>
<organism evidence="1 2">
    <name type="scientific">Jannaschia ovalis</name>
    <dbReference type="NCBI Taxonomy" id="3038773"/>
    <lineage>
        <taxon>Bacteria</taxon>
        <taxon>Pseudomonadati</taxon>
        <taxon>Pseudomonadota</taxon>
        <taxon>Alphaproteobacteria</taxon>
        <taxon>Rhodobacterales</taxon>
        <taxon>Roseobacteraceae</taxon>
        <taxon>Jannaschia</taxon>
    </lineage>
</organism>
<dbReference type="EMBL" id="CP122537">
    <property type="protein sequence ID" value="WGH79066.1"/>
    <property type="molecule type" value="Genomic_DNA"/>
</dbReference>
<dbReference type="Gene3D" id="1.10.150.450">
    <property type="match status" value="1"/>
</dbReference>
<evidence type="ECO:0000313" key="2">
    <source>
        <dbReference type="Proteomes" id="UP001243420"/>
    </source>
</evidence>
<dbReference type="RefSeq" id="WP_279965832.1">
    <property type="nucleotide sequence ID" value="NZ_CP122537.1"/>
</dbReference>
<accession>A0ABY8LD50</accession>
<dbReference type="InterPro" id="IPR036412">
    <property type="entry name" value="HAD-like_sf"/>
</dbReference>
<dbReference type="Gene3D" id="3.40.50.1000">
    <property type="entry name" value="HAD superfamily/HAD-like"/>
    <property type="match status" value="1"/>
</dbReference>
<name>A0ABY8LD50_9RHOB</name>
<sequence>MAFAHVTTWVFDLDETLYPVTTPLFPQIEARMVRWIMATLDVDEAEADRLRARWWHDHGTTLAGLMEEHGQDPDPFLDDVHEIDLSVLSPAPDLRAAIAALPGRKIIHTNGTVRYAERVLDARGLLGLWDAMHGIEHSPHHRPKPHAENYAAIHARDGLDPTRAAMFEDSARNLAVPHELGFACVHVAPERGDGAHVQHHTADLTGFLRDIVTTGP</sequence>
<dbReference type="SFLD" id="SFLDG01129">
    <property type="entry name" value="C1.5:_HAD__Beta-PGM__Phosphata"/>
    <property type="match status" value="1"/>
</dbReference>
<dbReference type="NCBIfam" id="TIGR01993">
    <property type="entry name" value="Pyr-5-nucltdase"/>
    <property type="match status" value="1"/>
</dbReference>
<proteinExistence type="predicted"/>
<dbReference type="InterPro" id="IPR010237">
    <property type="entry name" value="Pyr-5-nucltdase"/>
</dbReference>
<dbReference type="Pfam" id="PF00702">
    <property type="entry name" value="Hydrolase"/>
    <property type="match status" value="1"/>
</dbReference>
<gene>
    <name evidence="1" type="ORF">P8627_02050</name>
</gene>
<dbReference type="InterPro" id="IPR023214">
    <property type="entry name" value="HAD_sf"/>
</dbReference>